<proteinExistence type="inferred from homology"/>
<organism evidence="13 16">
    <name type="scientific">Proteus mirabilis</name>
    <dbReference type="NCBI Taxonomy" id="584"/>
    <lineage>
        <taxon>Bacteria</taxon>
        <taxon>Pseudomonadati</taxon>
        <taxon>Pseudomonadota</taxon>
        <taxon>Gammaproteobacteria</taxon>
        <taxon>Enterobacterales</taxon>
        <taxon>Morganellaceae</taxon>
        <taxon>Proteus</taxon>
    </lineage>
</organism>
<dbReference type="GO" id="GO:0005506">
    <property type="term" value="F:iron ion binding"/>
    <property type="evidence" value="ECO:0007669"/>
    <property type="project" value="UniProtKB-UniRule"/>
</dbReference>
<dbReference type="InterPro" id="IPR015102">
    <property type="entry name" value="Tscrpt_reg_HTH_FeoC"/>
</dbReference>
<keyword evidence="7 8" id="KW-0804">Transcription</keyword>
<evidence type="ECO:0000313" key="16">
    <source>
        <dbReference type="Proteomes" id="UP000254191"/>
    </source>
</evidence>
<accession>A0A1Z1SRZ6</accession>
<dbReference type="RefSeq" id="WP_004246761.1">
    <property type="nucleotide sequence ID" value="NZ_ABFCQN020000009.1"/>
</dbReference>
<evidence type="ECO:0000256" key="7">
    <source>
        <dbReference type="ARBA" id="ARBA00023163"/>
    </source>
</evidence>
<evidence type="ECO:0000313" key="12">
    <source>
        <dbReference type="EMBL" id="SPZ01257.1"/>
    </source>
</evidence>
<evidence type="ECO:0000313" key="10">
    <source>
        <dbReference type="EMBL" id="ARX33156.1"/>
    </source>
</evidence>
<evidence type="ECO:0000256" key="5">
    <source>
        <dbReference type="ARBA" id="ARBA00023015"/>
    </source>
</evidence>
<dbReference type="Proteomes" id="UP000251485">
    <property type="component" value="Unassembled WGS sequence"/>
</dbReference>
<evidence type="ECO:0000256" key="6">
    <source>
        <dbReference type="ARBA" id="ARBA00023125"/>
    </source>
</evidence>
<dbReference type="Pfam" id="PF09012">
    <property type="entry name" value="FeoC"/>
    <property type="match status" value="1"/>
</dbReference>
<protein>
    <recommendedName>
        <fullName evidence="8">Probable [Fe-S]-dependent transcriptional repressor</fullName>
    </recommendedName>
</protein>
<sequence length="77" mass="8527">MASLMQVRDCVALNGRADARLVSHQLNMPEPMVKAMLERLTLMGKLQEVDVEECLVGSCKSCPEATACQTKVYQLRS</sequence>
<dbReference type="Gene3D" id="1.10.10.10">
    <property type="entry name" value="Winged helix-like DNA-binding domain superfamily/Winged helix DNA-binding domain"/>
    <property type="match status" value="1"/>
</dbReference>
<dbReference type="Proteomes" id="UP000195540">
    <property type="component" value="Chromosome"/>
</dbReference>
<evidence type="ECO:0000259" key="9">
    <source>
        <dbReference type="Pfam" id="PF09012"/>
    </source>
</evidence>
<keyword evidence="3 8" id="KW-0408">Iron</keyword>
<reference evidence="10 14" key="1">
    <citation type="submission" date="2017-05" db="EMBL/GenBank/DDBJ databases">
        <title>Whole genome sequencing of Proteus mirabilis AR_0155.</title>
        <authorList>
            <person name="Conlan S."/>
            <person name="Thomas P.J."/>
            <person name="Mullikin J."/>
            <person name="Frank K.M."/>
            <person name="Segre J.A."/>
        </authorList>
    </citation>
    <scope>NUCLEOTIDE SEQUENCE [LARGE SCALE GENOMIC DNA]</scope>
    <source>
        <strain evidence="10 14">AR_0155</strain>
    </source>
</reference>
<dbReference type="EMBL" id="UAUE01000027">
    <property type="protein sequence ID" value="SPZ01257.1"/>
    <property type="molecule type" value="Genomic_DNA"/>
</dbReference>
<keyword evidence="1 8" id="KW-0678">Repressor</keyword>
<dbReference type="HAMAP" id="MF_01586">
    <property type="entry name" value="FeoC"/>
    <property type="match status" value="1"/>
</dbReference>
<feature type="binding site" evidence="8">
    <location>
        <position position="54"/>
    </location>
    <ligand>
        <name>iron-sulfur cluster</name>
        <dbReference type="ChEBI" id="CHEBI:30408"/>
    </ligand>
</feature>
<dbReference type="GO" id="GO:0003677">
    <property type="term" value="F:DNA binding"/>
    <property type="evidence" value="ECO:0007669"/>
    <property type="project" value="UniProtKB-KW"/>
</dbReference>
<evidence type="ECO:0000256" key="4">
    <source>
        <dbReference type="ARBA" id="ARBA00023014"/>
    </source>
</evidence>
<feature type="domain" description="Transcriptional regulator HTH-type FeoC" evidence="9">
    <location>
        <begin position="3"/>
        <end position="67"/>
    </location>
</feature>
<evidence type="ECO:0000256" key="8">
    <source>
        <dbReference type="HAMAP-Rule" id="MF_01586"/>
    </source>
</evidence>
<reference evidence="11" key="3">
    <citation type="submission" date="2021-05" db="EMBL/GenBank/DDBJ databases">
        <title>First report of NDM-5 and VEB-6 producing Proteus mirabilis isolated from blood of a sepsis patient in Kolkata, India.</title>
        <authorList>
            <person name="Halder G."/>
            <person name="Chaudhuri B."/>
            <person name="Dutta S."/>
        </authorList>
    </citation>
    <scope>NUCLEOTIDE SEQUENCE [LARGE SCALE GENOMIC DNA]</scope>
    <source>
        <strain evidence="11">7049</strain>
    </source>
</reference>
<dbReference type="AlphaFoldDB" id="A0A1Z1SRZ6"/>
<dbReference type="InterPro" id="IPR036388">
    <property type="entry name" value="WH-like_DNA-bd_sf"/>
</dbReference>
<comment type="similarity">
    <text evidence="8">Belongs to the FeoC family.</text>
</comment>
<dbReference type="SUPFAM" id="SSF46785">
    <property type="entry name" value="Winged helix' DNA-binding domain"/>
    <property type="match status" value="1"/>
</dbReference>
<comment type="function">
    <text evidence="8">May function as a transcriptional regulator that controls feoABC expression.</text>
</comment>
<keyword evidence="5 8" id="KW-0805">Transcription regulation</keyword>
<evidence type="ECO:0000313" key="13">
    <source>
        <dbReference type="EMBL" id="SUC39045.1"/>
    </source>
</evidence>
<dbReference type="GO" id="GO:0051536">
    <property type="term" value="F:iron-sulfur cluster binding"/>
    <property type="evidence" value="ECO:0007669"/>
    <property type="project" value="UniProtKB-KW"/>
</dbReference>
<feature type="binding site" evidence="8">
    <location>
        <position position="62"/>
    </location>
    <ligand>
        <name>iron-sulfur cluster</name>
        <dbReference type="ChEBI" id="CHEBI:30408"/>
    </ligand>
</feature>
<dbReference type="STRING" id="584.AOUC001_00875"/>
<reference evidence="15 16" key="2">
    <citation type="submission" date="2018-06" db="EMBL/GenBank/DDBJ databases">
        <authorList>
            <consortium name="Pathogen Informatics"/>
            <person name="Doyle S."/>
        </authorList>
    </citation>
    <scope>NUCLEOTIDE SEQUENCE [LARGE SCALE GENOMIC DNA]</scope>
    <source>
        <strain evidence="12 15">NCTC10975</strain>
        <strain evidence="13 16">NCTC11938</strain>
    </source>
</reference>
<keyword evidence="4 8" id="KW-0411">Iron-sulfur</keyword>
<keyword evidence="2 8" id="KW-0479">Metal-binding</keyword>
<evidence type="ECO:0000313" key="11">
    <source>
        <dbReference type="EMBL" id="MEY2345395.1"/>
    </source>
</evidence>
<name>A0A1Z1SRZ6_PROMI</name>
<dbReference type="EMBL" id="CP021694">
    <property type="protein sequence ID" value="ARX33156.1"/>
    <property type="molecule type" value="Genomic_DNA"/>
</dbReference>
<evidence type="ECO:0000256" key="1">
    <source>
        <dbReference type="ARBA" id="ARBA00022491"/>
    </source>
</evidence>
<dbReference type="EMBL" id="UGTS01000005">
    <property type="protein sequence ID" value="SUC39045.1"/>
    <property type="molecule type" value="Genomic_DNA"/>
</dbReference>
<dbReference type="EMBL" id="JADQCH020000002">
    <property type="protein sequence ID" value="MEY2345395.1"/>
    <property type="molecule type" value="Genomic_DNA"/>
</dbReference>
<gene>
    <name evidence="8 13" type="primary">feoC</name>
    <name evidence="10" type="ORF">AM402_03025</name>
    <name evidence="11" type="ORF">I3679_021400</name>
    <name evidence="12" type="ORF">NCTC10975_03901</name>
    <name evidence="13" type="ORF">NCTC11938_03336</name>
</gene>
<feature type="binding site" evidence="8">
    <location>
        <position position="59"/>
    </location>
    <ligand>
        <name>iron-sulfur cluster</name>
        <dbReference type="ChEBI" id="CHEBI:30408"/>
    </ligand>
</feature>
<evidence type="ECO:0000256" key="2">
    <source>
        <dbReference type="ARBA" id="ARBA00022723"/>
    </source>
</evidence>
<dbReference type="InterPro" id="IPR036390">
    <property type="entry name" value="WH_DNA-bd_sf"/>
</dbReference>
<dbReference type="Proteomes" id="UP000254191">
    <property type="component" value="Unassembled WGS sequence"/>
</dbReference>
<evidence type="ECO:0000256" key="3">
    <source>
        <dbReference type="ARBA" id="ARBA00023004"/>
    </source>
</evidence>
<dbReference type="KEGG" id="pvl:AOB99_15845"/>
<keyword evidence="6 8" id="KW-0238">DNA-binding</keyword>
<evidence type="ECO:0000313" key="15">
    <source>
        <dbReference type="Proteomes" id="UP000251485"/>
    </source>
</evidence>
<evidence type="ECO:0000313" key="14">
    <source>
        <dbReference type="Proteomes" id="UP000195540"/>
    </source>
</evidence>
<dbReference type="InterPro" id="IPR023732">
    <property type="entry name" value="FeoC"/>
</dbReference>
<feature type="binding site" evidence="8">
    <location>
        <position position="68"/>
    </location>
    <ligand>
        <name>iron-sulfur cluster</name>
        <dbReference type="ChEBI" id="CHEBI:30408"/>
    </ligand>
</feature>